<keyword evidence="1" id="KW-0732">Signal</keyword>
<dbReference type="STRING" id="1307761.L21SP2_1435"/>
<proteinExistence type="predicted"/>
<dbReference type="Proteomes" id="UP000018680">
    <property type="component" value="Chromosome"/>
</dbReference>
<reference evidence="2 3" key="1">
    <citation type="journal article" date="2015" name="Stand. Genomic Sci.">
        <title>Complete genome sequence and description of Salinispira pacifica gen. nov., sp. nov., a novel spirochaete isolated form a hypersaline microbial mat.</title>
        <authorList>
            <person name="Ben Hania W."/>
            <person name="Joseph M."/>
            <person name="Schumann P."/>
            <person name="Bunk B."/>
            <person name="Fiebig A."/>
            <person name="Sproer C."/>
            <person name="Klenk H.P."/>
            <person name="Fardeau M.L."/>
            <person name="Spring S."/>
        </authorList>
    </citation>
    <scope>NUCLEOTIDE SEQUENCE [LARGE SCALE GENOMIC DNA]</scope>
    <source>
        <strain evidence="2 3">L21-RPul-D2</strain>
    </source>
</reference>
<dbReference type="HOGENOM" id="CLU_1947872_0_0_12"/>
<dbReference type="PROSITE" id="PS51257">
    <property type="entry name" value="PROKAR_LIPOPROTEIN"/>
    <property type="match status" value="1"/>
</dbReference>
<organism evidence="2 3">
    <name type="scientific">Salinispira pacifica</name>
    <dbReference type="NCBI Taxonomy" id="1307761"/>
    <lineage>
        <taxon>Bacteria</taxon>
        <taxon>Pseudomonadati</taxon>
        <taxon>Spirochaetota</taxon>
        <taxon>Spirochaetia</taxon>
        <taxon>Spirochaetales</taxon>
        <taxon>Spirochaetaceae</taxon>
        <taxon>Salinispira</taxon>
    </lineage>
</organism>
<dbReference type="OrthoDB" id="370669at2"/>
<evidence type="ECO:0000313" key="2">
    <source>
        <dbReference type="EMBL" id="AHC14832.1"/>
    </source>
</evidence>
<protein>
    <recommendedName>
        <fullName evidence="4">Lipoprotein</fullName>
    </recommendedName>
</protein>
<name>V5WG64_9SPIO</name>
<gene>
    <name evidence="2" type="ORF">L21SP2_1435</name>
</gene>
<dbReference type="KEGG" id="slr:L21SP2_1435"/>
<sequence length="129" mass="13698">MKKSVKLLALALLVVLVLSSCTTFKLSGVQVVSNMQNYNVVGEFDKTVKVWEFLGSAGGANLGNVTADAMDEKIYDAIQREISKYSGDAAVNITVEYSATVVDLLINGFTGSIVAPATARITGSVVKYN</sequence>
<feature type="signal peptide" evidence="1">
    <location>
        <begin position="1"/>
        <end position="25"/>
    </location>
</feature>
<accession>V5WG64</accession>
<evidence type="ECO:0000313" key="3">
    <source>
        <dbReference type="Proteomes" id="UP000018680"/>
    </source>
</evidence>
<dbReference type="RefSeq" id="WP_024267755.1">
    <property type="nucleotide sequence ID" value="NC_023035.1"/>
</dbReference>
<keyword evidence="3" id="KW-1185">Reference proteome</keyword>
<evidence type="ECO:0008006" key="4">
    <source>
        <dbReference type="Google" id="ProtNLM"/>
    </source>
</evidence>
<evidence type="ECO:0000256" key="1">
    <source>
        <dbReference type="SAM" id="SignalP"/>
    </source>
</evidence>
<dbReference type="EMBL" id="CP006939">
    <property type="protein sequence ID" value="AHC14832.1"/>
    <property type="molecule type" value="Genomic_DNA"/>
</dbReference>
<dbReference type="AlphaFoldDB" id="V5WG64"/>
<feature type="chain" id="PRO_5004743065" description="Lipoprotein" evidence="1">
    <location>
        <begin position="26"/>
        <end position="129"/>
    </location>
</feature>